<dbReference type="STRING" id="897.B2D07_04135"/>
<organism evidence="1 2">
    <name type="scientific">Desulfococcus multivorans DSM 2059</name>
    <dbReference type="NCBI Taxonomy" id="1121405"/>
    <lineage>
        <taxon>Bacteria</taxon>
        <taxon>Pseudomonadati</taxon>
        <taxon>Thermodesulfobacteriota</taxon>
        <taxon>Desulfobacteria</taxon>
        <taxon>Desulfobacterales</taxon>
        <taxon>Desulfococcaceae</taxon>
        <taxon>Desulfococcus</taxon>
    </lineage>
</organism>
<dbReference type="AlphaFoldDB" id="S7VI58"/>
<comment type="caution">
    <text evidence="1">The sequence shown here is derived from an EMBL/GenBank/DDBJ whole genome shotgun (WGS) entry which is preliminary data.</text>
</comment>
<sequence>MQDLKHIDDTMPPRSLKFLVCDTTCFLHYNKIESRHELTVCGAYLDRMILGGHRLGEVCQTEKHLSCEYYLNPRHDS</sequence>
<dbReference type="Proteomes" id="UP000014977">
    <property type="component" value="Unassembled WGS sequence"/>
</dbReference>
<dbReference type="eggNOG" id="ENOG502ZFWF">
    <property type="taxonomic scope" value="Bacteria"/>
</dbReference>
<keyword evidence="2" id="KW-1185">Reference proteome</keyword>
<evidence type="ECO:0000313" key="2">
    <source>
        <dbReference type="Proteomes" id="UP000014977"/>
    </source>
</evidence>
<gene>
    <name evidence="1" type="ORF">dsmv_1138</name>
</gene>
<protein>
    <submittedName>
        <fullName evidence="1">Uncharacterized protein</fullName>
    </submittedName>
</protein>
<evidence type="ECO:0000313" key="1">
    <source>
        <dbReference type="EMBL" id="EPR44188.1"/>
    </source>
</evidence>
<dbReference type="EMBL" id="ATHJ01000033">
    <property type="protein sequence ID" value="EPR44188.1"/>
    <property type="molecule type" value="Genomic_DNA"/>
</dbReference>
<reference evidence="1 2" key="1">
    <citation type="journal article" date="2013" name="Genome Announc.">
        <title>Draft genome sequences for three mercury-methylating, sulfate-reducing bacteria.</title>
        <authorList>
            <person name="Brown S.D."/>
            <person name="Hurt R.A.Jr."/>
            <person name="Gilmour C.C."/>
            <person name="Elias D.A."/>
        </authorList>
    </citation>
    <scope>NUCLEOTIDE SEQUENCE [LARGE SCALE GENOMIC DNA]</scope>
    <source>
        <strain evidence="1 2">DSM 2059</strain>
    </source>
</reference>
<accession>S7VI58</accession>
<proteinExistence type="predicted"/>
<name>S7VI58_DESML</name>